<keyword evidence="2" id="KW-1185">Reference proteome</keyword>
<dbReference type="EMBL" id="CADIKM010000209">
    <property type="protein sequence ID" value="CAB3809894.1"/>
    <property type="molecule type" value="Genomic_DNA"/>
</dbReference>
<name>A0A6S7BQK9_9BURK</name>
<proteinExistence type="predicted"/>
<reference evidence="1 2" key="1">
    <citation type="submission" date="2020-04" db="EMBL/GenBank/DDBJ databases">
        <authorList>
            <person name="De Canck E."/>
        </authorList>
    </citation>
    <scope>NUCLEOTIDE SEQUENCE [LARGE SCALE GENOMIC DNA]</scope>
    <source>
        <strain evidence="1 2">LMG 28138</strain>
    </source>
</reference>
<accession>A0A6S7BQK9</accession>
<evidence type="ECO:0000313" key="1">
    <source>
        <dbReference type="EMBL" id="CAB3809894.1"/>
    </source>
</evidence>
<sequence length="120" mass="12827">MALKANVNANQLRQWIHKYQATRQDADAQDTAHRTMAAFVPVVEIDGAGMVPKPSTASTNLPVCHDDSGALSTRSSSAPARLRAQLPNGVTLTLECTGQDAPLVSAMIETLGRCDVQARR</sequence>
<evidence type="ECO:0008006" key="3">
    <source>
        <dbReference type="Google" id="ProtNLM"/>
    </source>
</evidence>
<dbReference type="AlphaFoldDB" id="A0A6S7BQK9"/>
<gene>
    <name evidence="1" type="ORF">LMG28138_06122</name>
</gene>
<protein>
    <recommendedName>
        <fullName evidence="3">Transposase</fullName>
    </recommendedName>
</protein>
<organism evidence="1 2">
    <name type="scientific">Pararobbsia alpina</name>
    <dbReference type="NCBI Taxonomy" id="621374"/>
    <lineage>
        <taxon>Bacteria</taxon>
        <taxon>Pseudomonadati</taxon>
        <taxon>Pseudomonadota</taxon>
        <taxon>Betaproteobacteria</taxon>
        <taxon>Burkholderiales</taxon>
        <taxon>Burkholderiaceae</taxon>
        <taxon>Pararobbsia</taxon>
    </lineage>
</organism>
<evidence type="ECO:0000313" key="2">
    <source>
        <dbReference type="Proteomes" id="UP000494115"/>
    </source>
</evidence>
<dbReference type="Proteomes" id="UP000494115">
    <property type="component" value="Unassembled WGS sequence"/>
</dbReference>